<dbReference type="InterPro" id="IPR050344">
    <property type="entry name" value="Peptidase_M1_aminopeptidases"/>
</dbReference>
<feature type="binding site" evidence="8">
    <location>
        <position position="348"/>
    </location>
    <ligand>
        <name>Zn(2+)</name>
        <dbReference type="ChEBI" id="CHEBI:29105"/>
        <note>catalytic</note>
    </ligand>
</feature>
<keyword evidence="4 10" id="KW-0378">Hydrolase</keyword>
<keyword evidence="15" id="KW-1185">Reference proteome</keyword>
<evidence type="ECO:0000256" key="3">
    <source>
        <dbReference type="ARBA" id="ARBA00022723"/>
    </source>
</evidence>
<keyword evidence="2 10" id="KW-0645">Protease</keyword>
<dbReference type="PANTHER" id="PTHR11533">
    <property type="entry name" value="PROTEASE M1 ZINC METALLOPROTEASE"/>
    <property type="match status" value="1"/>
</dbReference>
<dbReference type="OrthoDB" id="10031169at2759"/>
<gene>
    <name evidence="14" type="ORF">CANARDRAFT_221999</name>
</gene>
<feature type="active site" description="Proton acceptor" evidence="7">
    <location>
        <position position="345"/>
    </location>
</feature>
<dbReference type="Gene3D" id="2.60.40.1910">
    <property type="match status" value="1"/>
</dbReference>
<dbReference type="Pfam" id="PF17900">
    <property type="entry name" value="Peptidase_M1_N"/>
    <property type="match status" value="1"/>
</dbReference>
<evidence type="ECO:0000259" key="11">
    <source>
        <dbReference type="Pfam" id="PF01433"/>
    </source>
</evidence>
<evidence type="ECO:0000256" key="10">
    <source>
        <dbReference type="RuleBase" id="RU364040"/>
    </source>
</evidence>
<dbReference type="AlphaFoldDB" id="A0A1E4T0J0"/>
<reference evidence="15" key="1">
    <citation type="submission" date="2016-04" db="EMBL/GenBank/DDBJ databases">
        <title>Comparative genomics of biotechnologically important yeasts.</title>
        <authorList>
            <consortium name="DOE Joint Genome Institute"/>
            <person name="Riley R."/>
            <person name="Haridas S."/>
            <person name="Wolfe K.H."/>
            <person name="Lopes M.R."/>
            <person name="Hittinger C.T."/>
            <person name="Goker M."/>
            <person name="Salamov A."/>
            <person name="Wisecaver J."/>
            <person name="Long T.M."/>
            <person name="Aerts A.L."/>
            <person name="Barry K."/>
            <person name="Choi C."/>
            <person name="Clum A."/>
            <person name="Coughlan A.Y."/>
            <person name="Deshpande S."/>
            <person name="Douglass A.P."/>
            <person name="Hanson S.J."/>
            <person name="Klenk H.-P."/>
            <person name="Labutti K."/>
            <person name="Lapidus A."/>
            <person name="Lindquist E."/>
            <person name="Lipzen A."/>
            <person name="Meier-Kolthoff J.P."/>
            <person name="Ohm R.A."/>
            <person name="Otillar R.P."/>
            <person name="Pangilinan J."/>
            <person name="Peng Y."/>
            <person name="Rokas A."/>
            <person name="Rosa C.A."/>
            <person name="Scheuner C."/>
            <person name="Sibirny A.A."/>
            <person name="Slot J.C."/>
            <person name="Stielow J.B."/>
            <person name="Sun H."/>
            <person name="Kurtzman C.P."/>
            <person name="Blackwell M."/>
            <person name="Grigoriev I.V."/>
            <person name="Jeffries T.W."/>
        </authorList>
    </citation>
    <scope>NUCLEOTIDE SEQUENCE [LARGE SCALE GENOMIC DNA]</scope>
    <source>
        <strain evidence="15">NRRL YB-2248</strain>
    </source>
</reference>
<dbReference type="InterPro" id="IPR034016">
    <property type="entry name" value="M1_APN-typ"/>
</dbReference>
<dbReference type="GO" id="GO:0043171">
    <property type="term" value="P:peptide catabolic process"/>
    <property type="evidence" value="ECO:0007669"/>
    <property type="project" value="TreeGrafter"/>
</dbReference>
<dbReference type="InterPro" id="IPR042097">
    <property type="entry name" value="Aminopeptidase_N-like_N_sf"/>
</dbReference>
<dbReference type="InterPro" id="IPR027268">
    <property type="entry name" value="Peptidase_M4/M1_CTD_sf"/>
</dbReference>
<accession>A0A1E4T0J0</accession>
<evidence type="ECO:0000256" key="5">
    <source>
        <dbReference type="ARBA" id="ARBA00022833"/>
    </source>
</evidence>
<keyword evidence="5 8" id="KW-0862">Zinc</keyword>
<keyword evidence="6 10" id="KW-0482">Metalloprotease</keyword>
<feature type="domain" description="ERAP1-like C-terminal" evidence="12">
    <location>
        <begin position="571"/>
        <end position="903"/>
    </location>
</feature>
<organism evidence="14 15">
    <name type="scientific">[Candida] arabinofermentans NRRL YB-2248</name>
    <dbReference type="NCBI Taxonomy" id="983967"/>
    <lineage>
        <taxon>Eukaryota</taxon>
        <taxon>Fungi</taxon>
        <taxon>Dikarya</taxon>
        <taxon>Ascomycota</taxon>
        <taxon>Saccharomycotina</taxon>
        <taxon>Pichiomycetes</taxon>
        <taxon>Pichiales</taxon>
        <taxon>Pichiaceae</taxon>
        <taxon>Ogataea</taxon>
        <taxon>Ogataea/Candida clade</taxon>
    </lineage>
</organism>
<feature type="domain" description="Aminopeptidase N-like N-terminal" evidence="13">
    <location>
        <begin position="25"/>
        <end position="229"/>
    </location>
</feature>
<dbReference type="EMBL" id="KV453853">
    <property type="protein sequence ID" value="ODV85285.1"/>
    <property type="molecule type" value="Genomic_DNA"/>
</dbReference>
<evidence type="ECO:0000256" key="6">
    <source>
        <dbReference type="ARBA" id="ARBA00023049"/>
    </source>
</evidence>
<dbReference type="Proteomes" id="UP000094801">
    <property type="component" value="Unassembled WGS sequence"/>
</dbReference>
<evidence type="ECO:0000256" key="4">
    <source>
        <dbReference type="ARBA" id="ARBA00022801"/>
    </source>
</evidence>
<dbReference type="Gene3D" id="1.25.50.20">
    <property type="match status" value="1"/>
</dbReference>
<dbReference type="InterPro" id="IPR024571">
    <property type="entry name" value="ERAP1-like_C_dom"/>
</dbReference>
<dbReference type="GO" id="GO:0008270">
    <property type="term" value="F:zinc ion binding"/>
    <property type="evidence" value="ECO:0007669"/>
    <property type="project" value="UniProtKB-UniRule"/>
</dbReference>
<dbReference type="PRINTS" id="PR00756">
    <property type="entry name" value="ALADIPTASE"/>
</dbReference>
<evidence type="ECO:0000313" key="15">
    <source>
        <dbReference type="Proteomes" id="UP000094801"/>
    </source>
</evidence>
<dbReference type="SUPFAM" id="SSF55486">
    <property type="entry name" value="Metalloproteases ('zincins'), catalytic domain"/>
    <property type="match status" value="1"/>
</dbReference>
<dbReference type="GO" id="GO:0016020">
    <property type="term" value="C:membrane"/>
    <property type="evidence" value="ECO:0007669"/>
    <property type="project" value="TreeGrafter"/>
</dbReference>
<feature type="binding site" evidence="8">
    <location>
        <position position="344"/>
    </location>
    <ligand>
        <name>Zn(2+)</name>
        <dbReference type="ChEBI" id="CHEBI:29105"/>
        <note>catalytic</note>
    </ligand>
</feature>
<dbReference type="InterPro" id="IPR001930">
    <property type="entry name" value="Peptidase_M1"/>
</dbReference>
<dbReference type="Pfam" id="PF11838">
    <property type="entry name" value="ERAP1_C"/>
    <property type="match status" value="1"/>
</dbReference>
<name>A0A1E4T0J0_9ASCO</name>
<proteinExistence type="inferred from homology"/>
<sequence length="939" mass="108427">MSTTTNIQDLPPPLISLAFANRYIPDSYDLSFEINPVKPNYTGISIMKLIQNQRFTNDDTTDDNENFNFTLNSVELISTDSYLHVDSQVYKLKMIPDKKTETLKFTTDNLKFKDLSSDSNLTLRVHFLGVVRPAVSIRDFTRGVFKCRYKDPKTNLNAYDIISTHSQPCFSRLIFPCLDDLLIKVPIKLALTTEKKYTCISNTKIETEEILNDGRKLVVFEKTPKMTTSIFSFSVGDFEFIEKFVDLKNFKNFPIKIYTQIGDSNRGEFALNISSQILPLLESKFNVDYPLSKLDFIALPFLTDGGVENWSMIQILNDHILTPDIDDPLKIISITNMIKNVLVHEMIHMFMGNLVTFESYDYTWLNESFATFMANCLLDELEINSNVWLDQCNNELFNMKRYQGLESMKPIFTKNVRADKIQNTFSRHSYEKGIFVLRMLGNLFNDDDDTKEDNYDQFFKIIGDFIETNKYGLFKPIDLWNFMKNHELNKFGYDIPTIMNSWIRIAGYPILDIQSKNDKLIIEQHRFMYNPKAKIEDVPYQIPLFIKTIDGNLVRHLMTDRKLEIDSKDVLLINSNNITISTIKYDKSMYHKIVENYEKLNEIEQCQILLDISTIFSESYQTNDVILGLIELMTSLSKNAKSCNVTAMNIGLTLINNLSKSILSISYFKDEIMFKTFNEWLDELTTNLIDQFVWEGADFNQMSATELTVRCSILSLNYNNSKSQAICKKLYKVLMHGPKYAIPKSLILPILSNTIYDANMKEYKEILSIIKNPNAIESNVFEIESNQDIKIAAISSLGCTKSSELRQKTLNWALSNTNDGSAQLSLLGFKFQPDSYELLWNWFIANFNTFFNKMTNNSNNTSSDNSNFVNFFKSVVHLVFECCLSSRELSDKLERFLMSKKIDVLDMEYGKIKGGFSDKLKLNEANSDILKSFERNGDL</sequence>
<dbReference type="Gene3D" id="2.60.40.1730">
    <property type="entry name" value="tricorn interacting facor f3 domain"/>
    <property type="match status" value="1"/>
</dbReference>
<protein>
    <recommendedName>
        <fullName evidence="10">Aminopeptidase</fullName>
        <ecNumber evidence="10">3.4.11.-</ecNumber>
    </recommendedName>
</protein>
<dbReference type="GO" id="GO:0005737">
    <property type="term" value="C:cytoplasm"/>
    <property type="evidence" value="ECO:0007669"/>
    <property type="project" value="TreeGrafter"/>
</dbReference>
<dbReference type="STRING" id="983967.A0A1E4T0J0"/>
<keyword evidence="10" id="KW-0031">Aminopeptidase</keyword>
<evidence type="ECO:0000259" key="13">
    <source>
        <dbReference type="Pfam" id="PF17900"/>
    </source>
</evidence>
<dbReference type="InterPro" id="IPR045357">
    <property type="entry name" value="Aminopeptidase_N-like_N"/>
</dbReference>
<feature type="binding site" evidence="8">
    <location>
        <position position="367"/>
    </location>
    <ligand>
        <name>Zn(2+)</name>
        <dbReference type="ChEBI" id="CHEBI:29105"/>
        <note>catalytic</note>
    </ligand>
</feature>
<dbReference type="EC" id="3.4.11.-" evidence="10"/>
<evidence type="ECO:0000256" key="8">
    <source>
        <dbReference type="PIRSR" id="PIRSR634016-3"/>
    </source>
</evidence>
<evidence type="ECO:0000313" key="14">
    <source>
        <dbReference type="EMBL" id="ODV85285.1"/>
    </source>
</evidence>
<dbReference type="InterPro" id="IPR014782">
    <property type="entry name" value="Peptidase_M1_dom"/>
</dbReference>
<evidence type="ECO:0000256" key="1">
    <source>
        <dbReference type="ARBA" id="ARBA00010136"/>
    </source>
</evidence>
<feature type="domain" description="Peptidase M1 membrane alanine aminopeptidase" evidence="11">
    <location>
        <begin position="269"/>
        <end position="502"/>
    </location>
</feature>
<dbReference type="Pfam" id="PF01433">
    <property type="entry name" value="Peptidase_M1"/>
    <property type="match status" value="1"/>
</dbReference>
<evidence type="ECO:0000256" key="2">
    <source>
        <dbReference type="ARBA" id="ARBA00022670"/>
    </source>
</evidence>
<evidence type="ECO:0000259" key="12">
    <source>
        <dbReference type="Pfam" id="PF11838"/>
    </source>
</evidence>
<evidence type="ECO:0000256" key="7">
    <source>
        <dbReference type="PIRSR" id="PIRSR634016-1"/>
    </source>
</evidence>
<feature type="site" description="Transition state stabilizer" evidence="9">
    <location>
        <position position="430"/>
    </location>
</feature>
<dbReference type="GO" id="GO:0042277">
    <property type="term" value="F:peptide binding"/>
    <property type="evidence" value="ECO:0007669"/>
    <property type="project" value="TreeGrafter"/>
</dbReference>
<dbReference type="CDD" id="cd09601">
    <property type="entry name" value="M1_APN-Q_like"/>
    <property type="match status" value="1"/>
</dbReference>
<keyword evidence="3 8" id="KW-0479">Metal-binding</keyword>
<evidence type="ECO:0000256" key="9">
    <source>
        <dbReference type="PIRSR" id="PIRSR634016-4"/>
    </source>
</evidence>
<dbReference type="SUPFAM" id="SSF63737">
    <property type="entry name" value="Leukotriene A4 hydrolase N-terminal domain"/>
    <property type="match status" value="1"/>
</dbReference>
<dbReference type="GO" id="GO:0006508">
    <property type="term" value="P:proteolysis"/>
    <property type="evidence" value="ECO:0007669"/>
    <property type="project" value="UniProtKB-KW"/>
</dbReference>
<dbReference type="GO" id="GO:0070006">
    <property type="term" value="F:metalloaminopeptidase activity"/>
    <property type="evidence" value="ECO:0007669"/>
    <property type="project" value="TreeGrafter"/>
</dbReference>
<comment type="similarity">
    <text evidence="1 10">Belongs to the peptidase M1 family.</text>
</comment>
<comment type="cofactor">
    <cofactor evidence="8 10">
        <name>Zn(2+)</name>
        <dbReference type="ChEBI" id="CHEBI:29105"/>
    </cofactor>
    <text evidence="8 10">Binds 1 zinc ion per subunit.</text>
</comment>
<dbReference type="Gene3D" id="1.10.390.10">
    <property type="entry name" value="Neutral Protease Domain 2"/>
    <property type="match status" value="1"/>
</dbReference>
<dbReference type="PANTHER" id="PTHR11533:SF299">
    <property type="entry name" value="AMINOPEPTIDASE"/>
    <property type="match status" value="1"/>
</dbReference>